<evidence type="ECO:0000313" key="3">
    <source>
        <dbReference type="Proteomes" id="UP000664203"/>
    </source>
</evidence>
<accession>A0A8H3IHC6</accession>
<feature type="region of interest" description="Disordered" evidence="1">
    <location>
        <begin position="1"/>
        <end position="28"/>
    </location>
</feature>
<evidence type="ECO:0000313" key="2">
    <source>
        <dbReference type="EMBL" id="CAF9915725.1"/>
    </source>
</evidence>
<protein>
    <submittedName>
        <fullName evidence="2">Uncharacterized protein</fullName>
    </submittedName>
</protein>
<name>A0A8H3IHC6_9LECA</name>
<dbReference type="AlphaFoldDB" id="A0A8H3IHC6"/>
<dbReference type="EMBL" id="CAJPDR010000085">
    <property type="protein sequence ID" value="CAF9915725.1"/>
    <property type="molecule type" value="Genomic_DNA"/>
</dbReference>
<sequence>MRSRGGGLGSAPADYEAQDEPPPEVPAPQKLMMGCHLAQVKWTKAHFETLKCSIIEFSTDFIHINQVRGLSVTRRSVVGYWNQLVWSLYGESNPTCNRLESQADSPRFHEFCINRGLLDSSRQSDGEDGGFRPSRRKVTLSENRKWPGLLIMETCPGLTTTTNDHREVLVPLIGLRALRYVLYKSFVRLVLEANRGMDITYSDMQLLWDAIFHKGYHFVCACEREAKAMESMAVDGFTVGQYEDLVREVRSIPQLTLAAKRPHDGRSSEDDSDQSPNPSLIYQPTEPPYLVPTPRVSLPKAPAAITKPTALLRSNVESREQAAGSELNSERIGQDWRSGPGICLTLVTYGGAERSLEKEGSDLTGRDSQRDCFCHRTFLRVNRRSSSQKFSANRDLSKNWGSTFRGTDGRQSSHSSFSISHHPIPPYTPTWPSIQILVTEHLDRKSSPCRATPEFQFFKISKNPSPSFQGIVWLRQHFEEPSIIELGHELSAKNNKPGFKTDRDNTIYWELKVGRAFPKWDPDK</sequence>
<evidence type="ECO:0000256" key="1">
    <source>
        <dbReference type="SAM" id="MobiDB-lite"/>
    </source>
</evidence>
<proteinExistence type="predicted"/>
<keyword evidence="3" id="KW-1185">Reference proteome</keyword>
<dbReference type="Proteomes" id="UP000664203">
    <property type="component" value="Unassembled WGS sequence"/>
</dbReference>
<organism evidence="2 3">
    <name type="scientific">Alectoria fallacina</name>
    <dbReference type="NCBI Taxonomy" id="1903189"/>
    <lineage>
        <taxon>Eukaryota</taxon>
        <taxon>Fungi</taxon>
        <taxon>Dikarya</taxon>
        <taxon>Ascomycota</taxon>
        <taxon>Pezizomycotina</taxon>
        <taxon>Lecanoromycetes</taxon>
        <taxon>OSLEUM clade</taxon>
        <taxon>Lecanoromycetidae</taxon>
        <taxon>Lecanorales</taxon>
        <taxon>Lecanorineae</taxon>
        <taxon>Parmeliaceae</taxon>
        <taxon>Alectoria</taxon>
    </lineage>
</organism>
<reference evidence="2" key="1">
    <citation type="submission" date="2021-03" db="EMBL/GenBank/DDBJ databases">
        <authorList>
            <person name="Tagirdzhanova G."/>
        </authorList>
    </citation>
    <scope>NUCLEOTIDE SEQUENCE</scope>
</reference>
<dbReference type="OrthoDB" id="10446139at2759"/>
<gene>
    <name evidence="2" type="ORF">ALECFALPRED_010312</name>
</gene>
<feature type="region of interest" description="Disordered" evidence="1">
    <location>
        <begin position="257"/>
        <end position="295"/>
    </location>
</feature>
<comment type="caution">
    <text evidence="2">The sequence shown here is derived from an EMBL/GenBank/DDBJ whole genome shotgun (WGS) entry which is preliminary data.</text>
</comment>